<evidence type="ECO:0000313" key="3">
    <source>
        <dbReference type="Proteomes" id="UP001153678"/>
    </source>
</evidence>
<feature type="domain" description="YCII-related" evidence="1">
    <location>
        <begin position="32"/>
        <end position="126"/>
    </location>
</feature>
<dbReference type="InterPro" id="IPR005545">
    <property type="entry name" value="YCII"/>
</dbReference>
<dbReference type="Gene3D" id="3.30.70.1060">
    <property type="entry name" value="Dimeric alpha+beta barrel"/>
    <property type="match status" value="1"/>
</dbReference>
<comment type="caution">
    <text evidence="2">The sequence shown here is derived from an EMBL/GenBank/DDBJ whole genome shotgun (WGS) entry which is preliminary data.</text>
</comment>
<organism evidence="2 3">
    <name type="scientific">Funneliformis geosporum</name>
    <dbReference type="NCBI Taxonomy" id="1117311"/>
    <lineage>
        <taxon>Eukaryota</taxon>
        <taxon>Fungi</taxon>
        <taxon>Fungi incertae sedis</taxon>
        <taxon>Mucoromycota</taxon>
        <taxon>Glomeromycotina</taxon>
        <taxon>Glomeromycetes</taxon>
        <taxon>Glomerales</taxon>
        <taxon>Glomeraceae</taxon>
        <taxon>Funneliformis</taxon>
    </lineage>
</organism>
<dbReference type="InterPro" id="IPR011008">
    <property type="entry name" value="Dimeric_a/b-barrel"/>
</dbReference>
<evidence type="ECO:0000259" key="1">
    <source>
        <dbReference type="Pfam" id="PF03795"/>
    </source>
</evidence>
<evidence type="ECO:0000313" key="2">
    <source>
        <dbReference type="EMBL" id="CAI2183672.1"/>
    </source>
</evidence>
<accession>A0A9W4WSY4</accession>
<dbReference type="SUPFAM" id="SSF54909">
    <property type="entry name" value="Dimeric alpha+beta barrel"/>
    <property type="match status" value="1"/>
</dbReference>
<dbReference type="OrthoDB" id="5519740at2759"/>
<keyword evidence="3" id="KW-1185">Reference proteome</keyword>
<name>A0A9W4WSY4_9GLOM</name>
<dbReference type="AlphaFoldDB" id="A0A9W4WSY4"/>
<sequence length="133" mass="15399">MILSRCRVELRSYCNFMNKRKFSSSFIGQKQFLLLATDYTDAEAYSRRLSARNDHLARAKLAKEQGSVVLGGAILANVENSNTEGKMVGSLIIFEAENEEQIRKEIEKDPYVINKVWEKYEIWPFKMAKLIKE</sequence>
<proteinExistence type="predicted"/>
<dbReference type="InterPro" id="IPR051807">
    <property type="entry name" value="Sec-metab_biosynth-assoc"/>
</dbReference>
<reference evidence="2" key="1">
    <citation type="submission" date="2022-08" db="EMBL/GenBank/DDBJ databases">
        <authorList>
            <person name="Kallberg Y."/>
            <person name="Tangrot J."/>
            <person name="Rosling A."/>
        </authorList>
    </citation>
    <scope>NUCLEOTIDE SEQUENCE</scope>
    <source>
        <strain evidence="2">Wild A</strain>
    </source>
</reference>
<dbReference type="PANTHER" id="PTHR33606:SF3">
    <property type="entry name" value="PROTEIN YCII"/>
    <property type="match status" value="1"/>
</dbReference>
<protein>
    <submittedName>
        <fullName evidence="2">16700_t:CDS:1</fullName>
    </submittedName>
</protein>
<dbReference type="Pfam" id="PF03795">
    <property type="entry name" value="YCII"/>
    <property type="match status" value="1"/>
</dbReference>
<gene>
    <name evidence="2" type="ORF">FWILDA_LOCUS11194</name>
</gene>
<dbReference type="PANTHER" id="PTHR33606">
    <property type="entry name" value="PROTEIN YCII"/>
    <property type="match status" value="1"/>
</dbReference>
<dbReference type="EMBL" id="CAMKVN010003097">
    <property type="protein sequence ID" value="CAI2183672.1"/>
    <property type="molecule type" value="Genomic_DNA"/>
</dbReference>
<dbReference type="Proteomes" id="UP001153678">
    <property type="component" value="Unassembled WGS sequence"/>
</dbReference>